<sequence length="361" mass="39368">MTVVETAGLRPGYEISRVIKGGWQLAGDHGAVDREAAIADMEAFLDAGITTFDCADIYKGVEEMIGSFIADVRRRRGAAIANRVQVHTKLVPDLGRLADLRADEVEAIVDRSLNRLGIERLHLVQFFWWDLSVGDPLAALQVLRRCQDKGKIAHLGITNWDAPAIAPFVAAGSDIVSAQVQYSLLDRRPANGLADWARGHDMHLLCYGTLAGGFLTEGWLGQPDPGFAFENRSLVKYRLIIDEFGPWSLFQELLSALKAVGERHGVSLSAVATRWVLDQPQVAAAIVGARYARHLPKTLQVFDVALDAEDRALIGAVLAQAAGPNGPVYGLESDRGGRHGRIMKYNLNTRPDDRIHGATHG</sequence>
<evidence type="ECO:0000313" key="2">
    <source>
        <dbReference type="EMBL" id="MCT8328136.1"/>
    </source>
</evidence>
<dbReference type="Pfam" id="PF00248">
    <property type="entry name" value="Aldo_ket_red"/>
    <property type="match status" value="1"/>
</dbReference>
<organism evidence="2 3">
    <name type="scientific">Albidovulum sediminis</name>
    <dbReference type="NCBI Taxonomy" id="3066345"/>
    <lineage>
        <taxon>Bacteria</taxon>
        <taxon>Pseudomonadati</taxon>
        <taxon>Pseudomonadota</taxon>
        <taxon>Alphaproteobacteria</taxon>
        <taxon>Rhodobacterales</taxon>
        <taxon>Paracoccaceae</taxon>
        <taxon>Albidovulum</taxon>
    </lineage>
</organism>
<gene>
    <name evidence="2" type="ORF">N5I32_01260</name>
</gene>
<evidence type="ECO:0000313" key="3">
    <source>
        <dbReference type="Proteomes" id="UP001205601"/>
    </source>
</evidence>
<dbReference type="InterPro" id="IPR023210">
    <property type="entry name" value="NADP_OxRdtase_dom"/>
</dbReference>
<keyword evidence="3" id="KW-1185">Reference proteome</keyword>
<dbReference type="InterPro" id="IPR036812">
    <property type="entry name" value="NAD(P)_OxRdtase_dom_sf"/>
</dbReference>
<dbReference type="PANTHER" id="PTHR43147">
    <property type="entry name" value="PROTEIN TAS"/>
    <property type="match status" value="1"/>
</dbReference>
<dbReference type="RefSeq" id="WP_261493579.1">
    <property type="nucleotide sequence ID" value="NZ_JAOCQF010000001.1"/>
</dbReference>
<reference evidence="3" key="1">
    <citation type="submission" date="2023-07" db="EMBL/GenBank/DDBJ databases">
        <title>Defluviimonas sediminis sp. nov., isolated from mangrove sediment.</title>
        <authorList>
            <person name="Liu L."/>
            <person name="Li J."/>
            <person name="Huang Y."/>
            <person name="Pan J."/>
            <person name="Li M."/>
        </authorList>
    </citation>
    <scope>NUCLEOTIDE SEQUENCE [LARGE SCALE GENOMIC DNA]</scope>
    <source>
        <strain evidence="3">FT324</strain>
    </source>
</reference>
<dbReference type="SUPFAM" id="SSF51430">
    <property type="entry name" value="NAD(P)-linked oxidoreductase"/>
    <property type="match status" value="1"/>
</dbReference>
<accession>A0ABT2NGU7</accession>
<dbReference type="Gene3D" id="3.20.20.100">
    <property type="entry name" value="NADP-dependent oxidoreductase domain"/>
    <property type="match status" value="1"/>
</dbReference>
<dbReference type="Proteomes" id="UP001205601">
    <property type="component" value="Unassembled WGS sequence"/>
</dbReference>
<name>A0ABT2NGU7_9RHOB</name>
<dbReference type="PANTHER" id="PTHR43147:SF2">
    <property type="entry name" value="NADP-DEPENDENT OXIDOREDUCTASE DOMAIN-CONTAINING PROTEIN"/>
    <property type="match status" value="1"/>
</dbReference>
<comment type="caution">
    <text evidence="2">The sequence shown here is derived from an EMBL/GenBank/DDBJ whole genome shotgun (WGS) entry which is preliminary data.</text>
</comment>
<feature type="domain" description="NADP-dependent oxidoreductase" evidence="1">
    <location>
        <begin position="18"/>
        <end position="316"/>
    </location>
</feature>
<dbReference type="EMBL" id="JAOCQF010000001">
    <property type="protein sequence ID" value="MCT8328136.1"/>
    <property type="molecule type" value="Genomic_DNA"/>
</dbReference>
<dbReference type="CDD" id="cd19101">
    <property type="entry name" value="AKR_unchar"/>
    <property type="match status" value="1"/>
</dbReference>
<proteinExistence type="predicted"/>
<protein>
    <submittedName>
        <fullName evidence="2">Aldo/keto reductase</fullName>
    </submittedName>
</protein>
<evidence type="ECO:0000259" key="1">
    <source>
        <dbReference type="Pfam" id="PF00248"/>
    </source>
</evidence>